<organism evidence="2 3">
    <name type="scientific">Urochloa decumbens</name>
    <dbReference type="NCBI Taxonomy" id="240449"/>
    <lineage>
        <taxon>Eukaryota</taxon>
        <taxon>Viridiplantae</taxon>
        <taxon>Streptophyta</taxon>
        <taxon>Embryophyta</taxon>
        <taxon>Tracheophyta</taxon>
        <taxon>Spermatophyta</taxon>
        <taxon>Magnoliopsida</taxon>
        <taxon>Liliopsida</taxon>
        <taxon>Poales</taxon>
        <taxon>Poaceae</taxon>
        <taxon>PACMAD clade</taxon>
        <taxon>Panicoideae</taxon>
        <taxon>Panicodae</taxon>
        <taxon>Paniceae</taxon>
        <taxon>Melinidinae</taxon>
        <taxon>Urochloa</taxon>
    </lineage>
</organism>
<dbReference type="PANTHER" id="PTHR34835:SF63">
    <property type="entry name" value="AMINOTRANSFERASE-LIKE PLANT MOBILE DOMAIN-CONTAINING PROTEIN"/>
    <property type="match status" value="1"/>
</dbReference>
<feature type="region of interest" description="Disordered" evidence="1">
    <location>
        <begin position="1"/>
        <end position="21"/>
    </location>
</feature>
<proteinExistence type="predicted"/>
<name>A0ABC9E320_9POAL</name>
<evidence type="ECO:0000256" key="1">
    <source>
        <dbReference type="SAM" id="MobiDB-lite"/>
    </source>
</evidence>
<evidence type="ECO:0000313" key="2">
    <source>
        <dbReference type="EMBL" id="CAL5048747.1"/>
    </source>
</evidence>
<keyword evidence="3" id="KW-1185">Reference proteome</keyword>
<feature type="compositionally biased region" description="Basic residues" evidence="1">
    <location>
        <begin position="1"/>
        <end position="13"/>
    </location>
</feature>
<protein>
    <recommendedName>
        <fullName evidence="4">Aminotransferase-like plant mobile domain-containing protein</fullName>
    </recommendedName>
</protein>
<evidence type="ECO:0008006" key="4">
    <source>
        <dbReference type="Google" id="ProtNLM"/>
    </source>
</evidence>
<evidence type="ECO:0000313" key="3">
    <source>
        <dbReference type="Proteomes" id="UP001497457"/>
    </source>
</evidence>
<reference evidence="3" key="1">
    <citation type="submission" date="2024-06" db="EMBL/GenBank/DDBJ databases">
        <authorList>
            <person name="Ryan C."/>
        </authorList>
    </citation>
    <scope>NUCLEOTIDE SEQUENCE [LARGE SCALE GENOMIC DNA]</scope>
</reference>
<dbReference type="EMBL" id="OZ075145">
    <property type="protein sequence ID" value="CAL5048747.1"/>
    <property type="molecule type" value="Genomic_DNA"/>
</dbReference>
<dbReference type="PANTHER" id="PTHR34835">
    <property type="entry name" value="OS07G0283600 PROTEIN-RELATED"/>
    <property type="match status" value="1"/>
</dbReference>
<reference evidence="2 3" key="2">
    <citation type="submission" date="2024-10" db="EMBL/GenBank/DDBJ databases">
        <authorList>
            <person name="Ryan C."/>
        </authorList>
    </citation>
    <scope>NUCLEOTIDE SEQUENCE [LARGE SCALE GENOMIC DNA]</scope>
</reference>
<accession>A0ABC9E320</accession>
<dbReference type="Proteomes" id="UP001497457">
    <property type="component" value="Chromosome 35b"/>
</dbReference>
<dbReference type="AlphaFoldDB" id="A0ABC9E320"/>
<sequence>MATRPPTRKRNKRSTGLSSLGVSPDAALLRQKQCSAPKIQSMCNPNKVSEIFRKFRGQKASLVRSIGFEGLLRIPQQHNLDDTLTVWLLKRFDPNKMAICLDNGACLPIRDIDVHLVLGIPFEGDPIVGCEQLCNDVVCALRQALFTDNTIEGCIEGPRSVPCPSFTLEYLEHILVKDYGDSMTEQEKSAFKIAIVLFSMAYFLAPSQPFYAFPVSILNNFVSAGEPKMYNWARFVLITLAEAAKHIQSQLSEHKEALMIYGCSLLIQIFYLDNLDFGPSSTIHMDLPRLNTFTGEKIQMLTLYDSTDQYDNQLLQYGKSKVRDEMDVCYTRGWRKHKTLTKYTEDDYDNDYLNCWELFRNGLELFDKCAGHIRGVKADNITSIPQLLNDTLQPLDHIRTQFLDTLNKLSLRVVKDIQRNNLVLYDRHIPPPETSSSRKRKNTEISSASTSARKKRTSPSHDAEESGIQVVQQQSVLEHEIEDTSLAVVQHEIGASTVTQDIAERCPMKKIVTRHSRYPASPFSMAFGHESVPRVKKIKVYRWLSYPYMPHKILTRPWFLHNEPYTISMSGYDVRSCMELSGSFSIHICDAIMRLWTHLDHKMYRYNVRFGEIHKTWRHFLPASFAQSVFGQEDYLQSEKIRASFIGGHIRYRVENCRMFVLPVKYHDKWSCYLWDLKEKTLTVMDPCLMRSNPIRVELHHEQAVQDLHKALIDCIKHFFVGWSVDDSGWRFIYATNLGPRCLPVNSGLFAVHYARASDGQALYYDVKEPTDSNLSEARAEILYWLFVMSDNHGYLPEDLLEDLGIYI</sequence>
<feature type="region of interest" description="Disordered" evidence="1">
    <location>
        <begin position="427"/>
        <end position="468"/>
    </location>
</feature>
<gene>
    <name evidence="2" type="ORF">URODEC1_LOCUS90613</name>
</gene>